<dbReference type="Proteomes" id="UP000594014">
    <property type="component" value="Chromosome"/>
</dbReference>
<keyword evidence="2" id="KW-1185">Reference proteome</keyword>
<name>A0ACD1AF37_9FIRM</name>
<evidence type="ECO:0000313" key="2">
    <source>
        <dbReference type="Proteomes" id="UP000594014"/>
    </source>
</evidence>
<organism evidence="1 2">
    <name type="scientific">Anoxybacterium hadale</name>
    <dbReference type="NCBI Taxonomy" id="3408580"/>
    <lineage>
        <taxon>Bacteria</taxon>
        <taxon>Bacillati</taxon>
        <taxon>Bacillota</taxon>
        <taxon>Clostridia</taxon>
        <taxon>Peptostreptococcales</taxon>
        <taxon>Anaerovoracaceae</taxon>
        <taxon>Anoxybacterium</taxon>
    </lineage>
</organism>
<proteinExistence type="predicted"/>
<gene>
    <name evidence="1" type="ORF">FRZ06_16490</name>
</gene>
<reference evidence="1" key="1">
    <citation type="submission" date="2019-08" db="EMBL/GenBank/DDBJ databases">
        <title>Genome sequence of Clostridiales bacterium MT110.</title>
        <authorList>
            <person name="Cao J."/>
        </authorList>
    </citation>
    <scope>NUCLEOTIDE SEQUENCE</scope>
    <source>
        <strain evidence="1">MT110</strain>
    </source>
</reference>
<accession>A0ACD1AF37</accession>
<protein>
    <submittedName>
        <fullName evidence="1">Uncharacterized protein</fullName>
    </submittedName>
</protein>
<sequence>MVRKLTKSIIYIMISVLIAALGLPTVLASERAGVGESAASTIQSGDFKVIGYYSGSLFDEPITNLQTDKLTHVIYAFLIPKADGSLIPLEKPDQLRELTSKSHRDGAKVFIALGGWSYQGIPLVSTFETLAASDETRMNLVTNVCAFIQEYQLDGLELDWEHPNSGSIGNYEKLVVELKSALHKDNKELTAALNGAWSTTAGPEVSKLMTDTCLDSFNFINVMAYDMNNQEHSPLWFANTSIDYWLNRGVPKEKIILGMPLYARPSWKQYRHLAAENPDYAYQDYAPTTPLESYYNGLNTLREKTYIAMKKAGGVMLFDVNEDLTDDRSVVSMIDDFITRTNNASLNEVKQHITVVLNQRELVFNPTEGYGVPFIDANNRTMLPMRKPLEAIGAEVSYNAAAKTVTAVKGGVTVQVTIGESNLLVNGQTIPMDTTAVISEGRTYIPLRAVFTAFGYDIQWHAVSNTAYIATASLDASK</sequence>
<evidence type="ECO:0000313" key="1">
    <source>
        <dbReference type="EMBL" id="QOX64831.1"/>
    </source>
</evidence>
<dbReference type="EMBL" id="CP042469">
    <property type="protein sequence ID" value="QOX64831.1"/>
    <property type="molecule type" value="Genomic_DNA"/>
</dbReference>